<dbReference type="SUPFAM" id="SSF52540">
    <property type="entry name" value="P-loop containing nucleoside triphosphate hydrolases"/>
    <property type="match status" value="1"/>
</dbReference>
<dbReference type="EMBL" id="MLFT02000002">
    <property type="protein sequence ID" value="PHT54689.1"/>
    <property type="molecule type" value="Genomic_DNA"/>
</dbReference>
<dbReference type="GO" id="GO:0006952">
    <property type="term" value="P:defense response"/>
    <property type="evidence" value="ECO:0007669"/>
    <property type="project" value="UniProtKB-KW"/>
</dbReference>
<gene>
    <name evidence="7" type="ORF">CQW23_03175</name>
</gene>
<evidence type="ECO:0000256" key="1">
    <source>
        <dbReference type="ARBA" id="ARBA00022737"/>
    </source>
</evidence>
<organism evidence="7 8">
    <name type="scientific">Capsicum baccatum</name>
    <name type="common">Peruvian pepper</name>
    <dbReference type="NCBI Taxonomy" id="33114"/>
    <lineage>
        <taxon>Eukaryota</taxon>
        <taxon>Viridiplantae</taxon>
        <taxon>Streptophyta</taxon>
        <taxon>Embryophyta</taxon>
        <taxon>Tracheophyta</taxon>
        <taxon>Spermatophyta</taxon>
        <taxon>Magnoliopsida</taxon>
        <taxon>eudicotyledons</taxon>
        <taxon>Gunneridae</taxon>
        <taxon>Pentapetalae</taxon>
        <taxon>asterids</taxon>
        <taxon>lamiids</taxon>
        <taxon>Solanales</taxon>
        <taxon>Solanaceae</taxon>
        <taxon>Solanoideae</taxon>
        <taxon>Capsiceae</taxon>
        <taxon>Capsicum</taxon>
    </lineage>
</organism>
<dbReference type="PRINTS" id="PR00364">
    <property type="entry name" value="DISEASERSIST"/>
</dbReference>
<dbReference type="OrthoDB" id="1729438at2759"/>
<keyword evidence="3" id="KW-0611">Plant defense</keyword>
<feature type="domain" description="Disease resistance N-terminal" evidence="6">
    <location>
        <begin position="11"/>
        <end position="61"/>
    </location>
</feature>
<dbReference type="Pfam" id="PF18052">
    <property type="entry name" value="Rx_N"/>
    <property type="match status" value="1"/>
</dbReference>
<dbReference type="Pfam" id="PF00931">
    <property type="entry name" value="NB-ARC"/>
    <property type="match status" value="1"/>
</dbReference>
<dbReference type="PANTHER" id="PTHR36766:SF51">
    <property type="entry name" value="DISEASE RESISTANCE RPP13-LIKE PROTEIN 1"/>
    <property type="match status" value="1"/>
</dbReference>
<dbReference type="Proteomes" id="UP000224567">
    <property type="component" value="Unassembled WGS sequence"/>
</dbReference>
<reference evidence="7 8" key="1">
    <citation type="journal article" date="2017" name="Genome Biol.">
        <title>New reference genome sequences of hot pepper reveal the massive evolution of plant disease-resistance genes by retroduplication.</title>
        <authorList>
            <person name="Kim S."/>
            <person name="Park J."/>
            <person name="Yeom S.I."/>
            <person name="Kim Y.M."/>
            <person name="Seo E."/>
            <person name="Kim K.T."/>
            <person name="Kim M.S."/>
            <person name="Lee J.M."/>
            <person name="Cheong K."/>
            <person name="Shin H.S."/>
            <person name="Kim S.B."/>
            <person name="Han K."/>
            <person name="Lee J."/>
            <person name="Park M."/>
            <person name="Lee H.A."/>
            <person name="Lee H.Y."/>
            <person name="Lee Y."/>
            <person name="Oh S."/>
            <person name="Lee J.H."/>
            <person name="Choi E."/>
            <person name="Choi E."/>
            <person name="Lee S.E."/>
            <person name="Jeon J."/>
            <person name="Kim H."/>
            <person name="Choi G."/>
            <person name="Song H."/>
            <person name="Lee J."/>
            <person name="Lee S.C."/>
            <person name="Kwon J.K."/>
            <person name="Lee H.Y."/>
            <person name="Koo N."/>
            <person name="Hong Y."/>
            <person name="Kim R.W."/>
            <person name="Kang W.H."/>
            <person name="Huh J.H."/>
            <person name="Kang B.C."/>
            <person name="Yang T.J."/>
            <person name="Lee Y.H."/>
            <person name="Bennetzen J.L."/>
            <person name="Choi D."/>
        </authorList>
    </citation>
    <scope>NUCLEOTIDE SEQUENCE [LARGE SCALE GENOMIC DNA]</scope>
    <source>
        <strain evidence="8">cv. PBC81</strain>
    </source>
</reference>
<accession>A0A2G2XB55</accession>
<comment type="caution">
    <text evidence="7">The sequence shown here is derived from an EMBL/GenBank/DDBJ whole genome shotgun (WGS) entry which is preliminary data.</text>
</comment>
<keyword evidence="1" id="KW-0677">Repeat</keyword>
<dbReference type="PANTHER" id="PTHR36766">
    <property type="entry name" value="PLANT BROAD-SPECTRUM MILDEW RESISTANCE PROTEIN RPW8"/>
    <property type="match status" value="1"/>
</dbReference>
<sequence>MGLDRAWSEPALVDAKEKQITNKAVKLWLEDLRDLVYDLDDVLDDLSIEILRCKIMTQFNSKKSKGTYDFRACIVLILGTGGVGKTTLAQLAYNDTKINDCFDLKICVCVSEVFDVFGITKLIFESVEPKSREIKGLNMLQLILKEKLSKNKFLIVLDDVWNENYDKWDLILSPLQVGLPGSKIVVMTRNEGVASVVSSIPPYRLKGLESDEPSEIICNFGESEDSMNSPTSTKVNTFIVNAVDMAEKFAMMEQTIEALKKSVDNKDYQITRLMRKLDLYNLKDSNYNLTLQQKS</sequence>
<dbReference type="InterPro" id="IPR041118">
    <property type="entry name" value="Rx_N"/>
</dbReference>
<dbReference type="GO" id="GO:0043531">
    <property type="term" value="F:ADP binding"/>
    <property type="evidence" value="ECO:0007669"/>
    <property type="project" value="InterPro"/>
</dbReference>
<keyword evidence="2" id="KW-0547">Nucleotide-binding</keyword>
<evidence type="ECO:0000259" key="6">
    <source>
        <dbReference type="Pfam" id="PF18052"/>
    </source>
</evidence>
<evidence type="ECO:0000256" key="3">
    <source>
        <dbReference type="ARBA" id="ARBA00022821"/>
    </source>
</evidence>
<name>A0A2G2XB55_CAPBA</name>
<evidence type="ECO:0000256" key="2">
    <source>
        <dbReference type="ARBA" id="ARBA00022741"/>
    </source>
</evidence>
<evidence type="ECO:0000313" key="7">
    <source>
        <dbReference type="EMBL" id="PHT54689.1"/>
    </source>
</evidence>
<dbReference type="InterPro" id="IPR002182">
    <property type="entry name" value="NB-ARC"/>
</dbReference>
<evidence type="ECO:0000259" key="5">
    <source>
        <dbReference type="Pfam" id="PF00931"/>
    </source>
</evidence>
<proteinExistence type="predicted"/>
<evidence type="ECO:0008006" key="9">
    <source>
        <dbReference type="Google" id="ProtNLM"/>
    </source>
</evidence>
<keyword evidence="4" id="KW-0067">ATP-binding</keyword>
<feature type="domain" description="NB-ARC" evidence="5">
    <location>
        <begin position="71"/>
        <end position="223"/>
    </location>
</feature>
<dbReference type="Gene3D" id="3.40.50.300">
    <property type="entry name" value="P-loop containing nucleotide triphosphate hydrolases"/>
    <property type="match status" value="1"/>
</dbReference>
<evidence type="ECO:0000256" key="4">
    <source>
        <dbReference type="ARBA" id="ARBA00022840"/>
    </source>
</evidence>
<dbReference type="GO" id="GO:0005524">
    <property type="term" value="F:ATP binding"/>
    <property type="evidence" value="ECO:0007669"/>
    <property type="project" value="UniProtKB-KW"/>
</dbReference>
<protein>
    <recommendedName>
        <fullName evidence="9">NB-ARC domain-containing protein</fullName>
    </recommendedName>
</protein>
<keyword evidence="8" id="KW-1185">Reference proteome</keyword>
<evidence type="ECO:0000313" key="8">
    <source>
        <dbReference type="Proteomes" id="UP000224567"/>
    </source>
</evidence>
<reference evidence="8" key="2">
    <citation type="journal article" date="2017" name="J. Anim. Genet.">
        <title>Multiple reference genome sequences of hot pepper reveal the massive evolution of plant disease resistance genes by retroduplication.</title>
        <authorList>
            <person name="Kim S."/>
            <person name="Park J."/>
            <person name="Yeom S.-I."/>
            <person name="Kim Y.-M."/>
            <person name="Seo E."/>
            <person name="Kim K.-T."/>
            <person name="Kim M.-S."/>
            <person name="Lee J.M."/>
            <person name="Cheong K."/>
            <person name="Shin H.-S."/>
            <person name="Kim S.-B."/>
            <person name="Han K."/>
            <person name="Lee J."/>
            <person name="Park M."/>
            <person name="Lee H.-A."/>
            <person name="Lee H.-Y."/>
            <person name="Lee Y."/>
            <person name="Oh S."/>
            <person name="Lee J.H."/>
            <person name="Choi E."/>
            <person name="Choi E."/>
            <person name="Lee S.E."/>
            <person name="Jeon J."/>
            <person name="Kim H."/>
            <person name="Choi G."/>
            <person name="Song H."/>
            <person name="Lee J."/>
            <person name="Lee S.-C."/>
            <person name="Kwon J.-K."/>
            <person name="Lee H.-Y."/>
            <person name="Koo N."/>
            <person name="Hong Y."/>
            <person name="Kim R.W."/>
            <person name="Kang W.-H."/>
            <person name="Huh J.H."/>
            <person name="Kang B.-C."/>
            <person name="Yang T.-J."/>
            <person name="Lee Y.-H."/>
            <person name="Bennetzen J.L."/>
            <person name="Choi D."/>
        </authorList>
    </citation>
    <scope>NUCLEOTIDE SEQUENCE [LARGE SCALE GENOMIC DNA]</scope>
    <source>
        <strain evidence="8">cv. PBC81</strain>
    </source>
</reference>
<dbReference type="InterPro" id="IPR027417">
    <property type="entry name" value="P-loop_NTPase"/>
</dbReference>
<dbReference type="STRING" id="33114.A0A2G2XB55"/>
<dbReference type="AlphaFoldDB" id="A0A2G2XB55"/>